<dbReference type="AlphaFoldDB" id="A0A8H7BJK8"/>
<feature type="repeat" description="PPR" evidence="2">
    <location>
        <begin position="317"/>
        <end position="351"/>
    </location>
</feature>
<dbReference type="Gene3D" id="1.25.40.10">
    <property type="entry name" value="Tetratricopeptide repeat domain"/>
    <property type="match status" value="3"/>
</dbReference>
<dbReference type="Pfam" id="PF13041">
    <property type="entry name" value="PPR_2"/>
    <property type="match status" value="1"/>
</dbReference>
<feature type="repeat" description="PPR" evidence="2">
    <location>
        <begin position="354"/>
        <end position="391"/>
    </location>
</feature>
<evidence type="ECO:0000256" key="2">
    <source>
        <dbReference type="PROSITE-ProRule" id="PRU00708"/>
    </source>
</evidence>
<dbReference type="PROSITE" id="PS51375">
    <property type="entry name" value="PPR"/>
    <property type="match status" value="3"/>
</dbReference>
<comment type="caution">
    <text evidence="3">The sequence shown here is derived from an EMBL/GenBank/DDBJ whole genome shotgun (WGS) entry which is preliminary data.</text>
</comment>
<dbReference type="Proteomes" id="UP000605846">
    <property type="component" value="Unassembled WGS sequence"/>
</dbReference>
<sequence length="592" mass="68166">MHALFEQRCNINSQTSRHHGNCDIDWKEMEAMFHDLPIVKNRHTLYSQFSKLPIETILNALGPWLEQARVNDVAGQRVWRVIKDMSAFWDIETKKAVMETVDDDRLRLHLFGLQLPEYRRTKDLDTLLAAIPSAASDELRLKLYNTMLNVCLRQGKLDHVEQLILRMKDAVKLDAVTFNVWIRTKLVANDVIEANAIYENMIESGIKPTVVTYNTFLKYACREQRWDEMTLWLNRLQSTSKANSVTLRILLGAVSEYKDHRVVSAFSRVVISCSFALPSTEPLLNPCVTALLRHKRTDAALQVLKRLFVQYENDVPTLSAFNLLIHALAQKGECKNAHEILRCMMNEKGLPNPDIVSFATLIHGYLLSPTSANVESVLELYQQMRNQGISSNTTLQSILLNTIAKSRFADIHKATALFQLMIKENEEQLALLPNERDQSTVYDKINCLSDRTVKVDTRRSMSQSVMYNVMMDGYFTHHRKLKQAHAPYLLLREAAQKQILTTSTLNIWVRGLCLYQNNLSAAERIVDWFERQGISMNERTAWYLVKGAYMLNRVDRAKHWLHVFEEVKGHVIYGSGLRQLKMKILKETSKAV</sequence>
<gene>
    <name evidence="3" type="ORF">EC973_001462</name>
</gene>
<dbReference type="GO" id="GO:0003729">
    <property type="term" value="F:mRNA binding"/>
    <property type="evidence" value="ECO:0007669"/>
    <property type="project" value="TreeGrafter"/>
</dbReference>
<dbReference type="InterPro" id="IPR002885">
    <property type="entry name" value="PPR_rpt"/>
</dbReference>
<proteinExistence type="predicted"/>
<dbReference type="OrthoDB" id="185373at2759"/>
<evidence type="ECO:0000313" key="4">
    <source>
        <dbReference type="Proteomes" id="UP000605846"/>
    </source>
</evidence>
<dbReference type="Pfam" id="PF01535">
    <property type="entry name" value="PPR"/>
    <property type="match status" value="2"/>
</dbReference>
<dbReference type="InterPro" id="IPR011990">
    <property type="entry name" value="TPR-like_helical_dom_sf"/>
</dbReference>
<name>A0A8H7BJK8_9FUNG</name>
<dbReference type="NCBIfam" id="TIGR00756">
    <property type="entry name" value="PPR"/>
    <property type="match status" value="1"/>
</dbReference>
<evidence type="ECO:0000256" key="1">
    <source>
        <dbReference type="ARBA" id="ARBA00022737"/>
    </source>
</evidence>
<protein>
    <recommendedName>
        <fullName evidence="5">Pentatricopeptide repeat-containing protein</fullName>
    </recommendedName>
</protein>
<dbReference type="PANTHER" id="PTHR47933:SF11">
    <property type="entry name" value="PENTATRICOPEPTIDE REPEAT-CONTAINING PROTEIN 2"/>
    <property type="match status" value="1"/>
</dbReference>
<dbReference type="InterPro" id="IPR051240">
    <property type="entry name" value="Mito_RNA-Proc/Resp"/>
</dbReference>
<keyword evidence="1" id="KW-0677">Repeat</keyword>
<reference evidence="3" key="1">
    <citation type="submission" date="2020-01" db="EMBL/GenBank/DDBJ databases">
        <title>Genome Sequencing of Three Apophysomyces-Like Fungal Strains Confirms a Novel Fungal Genus in the Mucoromycota with divergent Burkholderia-like Endosymbiotic Bacteria.</title>
        <authorList>
            <person name="Stajich J.E."/>
            <person name="Macias A.M."/>
            <person name="Carter-House D."/>
            <person name="Lovett B."/>
            <person name="Kasson L.R."/>
            <person name="Berry K."/>
            <person name="Grigoriev I."/>
            <person name="Chang Y."/>
            <person name="Spatafora J."/>
            <person name="Kasson M.T."/>
        </authorList>
    </citation>
    <scope>NUCLEOTIDE SEQUENCE</scope>
    <source>
        <strain evidence="3">NRRL A-21654</strain>
    </source>
</reference>
<keyword evidence="4" id="KW-1185">Reference proteome</keyword>
<dbReference type="EMBL" id="JABAYA010000133">
    <property type="protein sequence ID" value="KAF7724002.1"/>
    <property type="molecule type" value="Genomic_DNA"/>
</dbReference>
<dbReference type="PANTHER" id="PTHR47933">
    <property type="entry name" value="PENTATRICOPEPTIDE REPEAT-CONTAINING PROTEIN 1, MITOCHONDRIAL"/>
    <property type="match status" value="1"/>
</dbReference>
<evidence type="ECO:0000313" key="3">
    <source>
        <dbReference type="EMBL" id="KAF7724002.1"/>
    </source>
</evidence>
<organism evidence="3 4">
    <name type="scientific">Apophysomyces ossiformis</name>
    <dbReference type="NCBI Taxonomy" id="679940"/>
    <lineage>
        <taxon>Eukaryota</taxon>
        <taxon>Fungi</taxon>
        <taxon>Fungi incertae sedis</taxon>
        <taxon>Mucoromycota</taxon>
        <taxon>Mucoromycotina</taxon>
        <taxon>Mucoromycetes</taxon>
        <taxon>Mucorales</taxon>
        <taxon>Mucorineae</taxon>
        <taxon>Mucoraceae</taxon>
        <taxon>Apophysomyces</taxon>
    </lineage>
</organism>
<evidence type="ECO:0008006" key="5">
    <source>
        <dbReference type="Google" id="ProtNLM"/>
    </source>
</evidence>
<feature type="repeat" description="PPR" evidence="2">
    <location>
        <begin position="174"/>
        <end position="208"/>
    </location>
</feature>
<accession>A0A8H7BJK8</accession>